<dbReference type="PANTHER" id="PTHR35882:SF2">
    <property type="entry name" value="PELA"/>
    <property type="match status" value="1"/>
</dbReference>
<dbReference type="RefSeq" id="WP_084017916.1">
    <property type="nucleotide sequence ID" value="NZ_FWXS01000008.1"/>
</dbReference>
<sequence>MKTNIAILFVVFSFIFSCQKDDDNSSGSENETEYKQEMREFVIGISQYAKSINPNFSIIPQNGIELVSGNGDISGQPHQSYLNAIDANGQEDLFFGYDEDDVATHTRDNNYLRELLDVSKNAGKVILVTDYCSTQSKVESSYNQNLNAGFISFAANERELNVIPTFPNPIHQENANVVTQISQVKNFLYLINTSNFNTKNEFINAVVSTNYDLLIMDLYFKDGTSFTQNEINYLKSKSNGGKRLVISYMSIGEAENYRYYWLSSWNNNPPEWLDAENPDWAGNFKVKYWNTDWQSIIYGNENSYLKKIIDANFDGVYLDIIDAFEYYEN</sequence>
<dbReference type="InterPro" id="IPR017853">
    <property type="entry name" value="GH"/>
</dbReference>
<proteinExistence type="predicted"/>
<evidence type="ECO:0000313" key="3">
    <source>
        <dbReference type="Proteomes" id="UP000192393"/>
    </source>
</evidence>
<name>A0A1W2C0Q8_9FLAO</name>
<feature type="domain" description="Glycoside-hydrolase family GH114 TIM-barrel" evidence="1">
    <location>
        <begin position="217"/>
        <end position="325"/>
    </location>
</feature>
<dbReference type="Gene3D" id="3.20.20.70">
    <property type="entry name" value="Aldolase class I"/>
    <property type="match status" value="2"/>
</dbReference>
<dbReference type="STRING" id="1434700.SAMN06296427_10833"/>
<dbReference type="InterPro" id="IPR004352">
    <property type="entry name" value="GH114_TIM-barrel"/>
</dbReference>
<dbReference type="AlphaFoldDB" id="A0A1W2C0Q8"/>
<dbReference type="SUPFAM" id="SSF51445">
    <property type="entry name" value="(Trans)glycosidases"/>
    <property type="match status" value="2"/>
</dbReference>
<dbReference type="PANTHER" id="PTHR35882">
    <property type="entry name" value="PELA"/>
    <property type="match status" value="1"/>
</dbReference>
<protein>
    <recommendedName>
        <fullName evidence="1">Glycoside-hydrolase family GH114 TIM-barrel domain-containing protein</fullName>
    </recommendedName>
</protein>
<dbReference type="PROSITE" id="PS51257">
    <property type="entry name" value="PROKAR_LIPOPROTEIN"/>
    <property type="match status" value="1"/>
</dbReference>
<dbReference type="Pfam" id="PF03537">
    <property type="entry name" value="Glyco_hydro_114"/>
    <property type="match status" value="1"/>
</dbReference>
<dbReference type="InterPro" id="IPR016062">
    <property type="entry name" value="TM1410-rel"/>
</dbReference>
<dbReference type="PRINTS" id="PR01545">
    <property type="entry name" value="THEMAYE10DUF"/>
</dbReference>
<organism evidence="2 3">
    <name type="scientific">Moheibacter sediminis</name>
    <dbReference type="NCBI Taxonomy" id="1434700"/>
    <lineage>
        <taxon>Bacteria</taxon>
        <taxon>Pseudomonadati</taxon>
        <taxon>Bacteroidota</taxon>
        <taxon>Flavobacteriia</taxon>
        <taxon>Flavobacteriales</taxon>
        <taxon>Weeksellaceae</taxon>
        <taxon>Moheibacter</taxon>
    </lineage>
</organism>
<dbReference type="InterPro" id="IPR013785">
    <property type="entry name" value="Aldolase_TIM"/>
</dbReference>
<keyword evidence="3" id="KW-1185">Reference proteome</keyword>
<accession>A0A1W2C0Q8</accession>
<evidence type="ECO:0000259" key="1">
    <source>
        <dbReference type="Pfam" id="PF03537"/>
    </source>
</evidence>
<reference evidence="2 3" key="1">
    <citation type="submission" date="2017-04" db="EMBL/GenBank/DDBJ databases">
        <authorList>
            <person name="Afonso C.L."/>
            <person name="Miller P.J."/>
            <person name="Scott M.A."/>
            <person name="Spackman E."/>
            <person name="Goraichik I."/>
            <person name="Dimitrov K.M."/>
            <person name="Suarez D.L."/>
            <person name="Swayne D.E."/>
        </authorList>
    </citation>
    <scope>NUCLEOTIDE SEQUENCE [LARGE SCALE GENOMIC DNA]</scope>
    <source>
        <strain evidence="2 3">CGMCC 1.12708</strain>
    </source>
</reference>
<gene>
    <name evidence="2" type="ORF">SAMN06296427_10833</name>
</gene>
<evidence type="ECO:0000313" key="2">
    <source>
        <dbReference type="EMBL" id="SMC78594.1"/>
    </source>
</evidence>
<dbReference type="EMBL" id="FWXS01000008">
    <property type="protein sequence ID" value="SMC78594.1"/>
    <property type="molecule type" value="Genomic_DNA"/>
</dbReference>
<dbReference type="OrthoDB" id="30037at2"/>
<dbReference type="Proteomes" id="UP000192393">
    <property type="component" value="Unassembled WGS sequence"/>
</dbReference>